<feature type="chain" id="PRO_5042237503" description="Plastocyanin-like domain-containing protein" evidence="3">
    <location>
        <begin position="26"/>
        <end position="386"/>
    </location>
</feature>
<dbReference type="GO" id="GO:0005507">
    <property type="term" value="F:copper ion binding"/>
    <property type="evidence" value="ECO:0007669"/>
    <property type="project" value="InterPro"/>
</dbReference>
<dbReference type="GO" id="GO:0016491">
    <property type="term" value="F:oxidoreductase activity"/>
    <property type="evidence" value="ECO:0007669"/>
    <property type="project" value="TreeGrafter"/>
</dbReference>
<sequence>MRQPLSHVRRLIAILPFLALQLTSALVIQPKLITRQLDDFALLSSELQTPVTGIVRKHYVAIDEIEWNYSPDQWDYYHNTSISDSPAKLWTQQSTTTLGTRYRKAVYREYNDSTLNHALDIPEWQGMMGPIFRAEVGDTFEIHVTNRASKNYSIHPHGLKYEFEMEGAVYQNALYNSIAPNDTFIYRWDIPPRSGPGPQDGDSVVWGYHSHVTENDMFDGLFGAIIIYRHGHLGANGKAKSVDKEFVTTFVVMDENRSSLFKQTLQEASPTIDLSKIQATESSKKQFIDSNRKATINGIMFGGPKDLVIKDKEVADWHLLAWGTDFDAFTVTWSNAGSLIYNQTAEQVNLLPASFATARISPVKSGQTEFGCNVHKSQGMVINFNI</sequence>
<dbReference type="GeneID" id="75911777"/>
<evidence type="ECO:0000256" key="1">
    <source>
        <dbReference type="ARBA" id="ARBA00010609"/>
    </source>
</evidence>
<dbReference type="PANTHER" id="PTHR11709">
    <property type="entry name" value="MULTI-COPPER OXIDASE"/>
    <property type="match status" value="1"/>
</dbReference>
<dbReference type="SUPFAM" id="SSF49503">
    <property type="entry name" value="Cupredoxins"/>
    <property type="match status" value="2"/>
</dbReference>
<organism evidence="5 6">
    <name type="scientific">Umbelopsis ramanniana AG</name>
    <dbReference type="NCBI Taxonomy" id="1314678"/>
    <lineage>
        <taxon>Eukaryota</taxon>
        <taxon>Fungi</taxon>
        <taxon>Fungi incertae sedis</taxon>
        <taxon>Mucoromycota</taxon>
        <taxon>Mucoromycotina</taxon>
        <taxon>Umbelopsidomycetes</taxon>
        <taxon>Umbelopsidales</taxon>
        <taxon>Umbelopsidaceae</taxon>
        <taxon>Umbelopsis</taxon>
    </lineage>
</organism>
<dbReference type="InterPro" id="IPR008972">
    <property type="entry name" value="Cupredoxin"/>
</dbReference>
<dbReference type="Gene3D" id="2.60.40.420">
    <property type="entry name" value="Cupredoxins - blue copper proteins"/>
    <property type="match status" value="1"/>
</dbReference>
<keyword evidence="3" id="KW-0732">Signal</keyword>
<dbReference type="AlphaFoldDB" id="A0AAD5EHE7"/>
<keyword evidence="6" id="KW-1185">Reference proteome</keyword>
<evidence type="ECO:0000313" key="6">
    <source>
        <dbReference type="Proteomes" id="UP001206595"/>
    </source>
</evidence>
<evidence type="ECO:0000256" key="2">
    <source>
        <dbReference type="ARBA" id="ARBA00023008"/>
    </source>
</evidence>
<feature type="domain" description="Plastocyanin-like" evidence="4">
    <location>
        <begin position="127"/>
        <end position="229"/>
    </location>
</feature>
<dbReference type="InterPro" id="IPR045087">
    <property type="entry name" value="Cu-oxidase_fam"/>
</dbReference>
<evidence type="ECO:0000259" key="4">
    <source>
        <dbReference type="Pfam" id="PF07732"/>
    </source>
</evidence>
<name>A0AAD5EHE7_UMBRA</name>
<evidence type="ECO:0000313" key="5">
    <source>
        <dbReference type="EMBL" id="KAI8582971.1"/>
    </source>
</evidence>
<accession>A0AAD5EHE7</accession>
<comment type="caution">
    <text evidence="5">The sequence shown here is derived from an EMBL/GenBank/DDBJ whole genome shotgun (WGS) entry which is preliminary data.</text>
</comment>
<proteinExistence type="inferred from homology"/>
<keyword evidence="2" id="KW-0186">Copper</keyword>
<dbReference type="EMBL" id="MU620898">
    <property type="protein sequence ID" value="KAI8582971.1"/>
    <property type="molecule type" value="Genomic_DNA"/>
</dbReference>
<dbReference type="Proteomes" id="UP001206595">
    <property type="component" value="Unassembled WGS sequence"/>
</dbReference>
<feature type="signal peptide" evidence="3">
    <location>
        <begin position="1"/>
        <end position="25"/>
    </location>
</feature>
<dbReference type="Pfam" id="PF07732">
    <property type="entry name" value="Cu-oxidase_3"/>
    <property type="match status" value="1"/>
</dbReference>
<dbReference type="PANTHER" id="PTHR11709:SF486">
    <property type="entry name" value="MULTICOPPER OXIDASE"/>
    <property type="match status" value="1"/>
</dbReference>
<comment type="similarity">
    <text evidence="1">Belongs to the multicopper oxidase family.</text>
</comment>
<reference evidence="5" key="2">
    <citation type="journal article" date="2022" name="Proc. Natl. Acad. Sci. U.S.A.">
        <title>Diploid-dominant life cycles characterize the early evolution of Fungi.</title>
        <authorList>
            <person name="Amses K.R."/>
            <person name="Simmons D.R."/>
            <person name="Longcore J.E."/>
            <person name="Mondo S.J."/>
            <person name="Seto K."/>
            <person name="Jeronimo G.H."/>
            <person name="Bonds A.E."/>
            <person name="Quandt C.A."/>
            <person name="Davis W.J."/>
            <person name="Chang Y."/>
            <person name="Federici B.A."/>
            <person name="Kuo A."/>
            <person name="LaButti K."/>
            <person name="Pangilinan J."/>
            <person name="Andreopoulos W."/>
            <person name="Tritt A."/>
            <person name="Riley R."/>
            <person name="Hundley H."/>
            <person name="Johnson J."/>
            <person name="Lipzen A."/>
            <person name="Barry K."/>
            <person name="Lang B.F."/>
            <person name="Cuomo C.A."/>
            <person name="Buchler N.E."/>
            <person name="Grigoriev I.V."/>
            <person name="Spatafora J.W."/>
            <person name="Stajich J.E."/>
            <person name="James T.Y."/>
        </authorList>
    </citation>
    <scope>NUCLEOTIDE SEQUENCE</scope>
    <source>
        <strain evidence="5">AG</strain>
    </source>
</reference>
<dbReference type="InterPro" id="IPR011707">
    <property type="entry name" value="Cu-oxidase-like_N"/>
</dbReference>
<protein>
    <recommendedName>
        <fullName evidence="4">Plastocyanin-like domain-containing protein</fullName>
    </recommendedName>
</protein>
<gene>
    <name evidence="5" type="ORF">K450DRAFT_225701</name>
</gene>
<reference evidence="5" key="1">
    <citation type="submission" date="2021-06" db="EMBL/GenBank/DDBJ databases">
        <authorList>
            <consortium name="DOE Joint Genome Institute"/>
            <person name="Mondo S.J."/>
            <person name="Amses K.R."/>
            <person name="Simmons D.R."/>
            <person name="Longcore J.E."/>
            <person name="Seto K."/>
            <person name="Alves G.H."/>
            <person name="Bonds A.E."/>
            <person name="Quandt C.A."/>
            <person name="Davis W.J."/>
            <person name="Chang Y."/>
            <person name="Letcher P.M."/>
            <person name="Powell M.J."/>
            <person name="Kuo A."/>
            <person name="Labutti K."/>
            <person name="Pangilinan J."/>
            <person name="Andreopoulos W."/>
            <person name="Tritt A."/>
            <person name="Riley R."/>
            <person name="Hundley H."/>
            <person name="Johnson J."/>
            <person name="Lipzen A."/>
            <person name="Barry K."/>
            <person name="Berbee M.L."/>
            <person name="Buchler N.E."/>
            <person name="Grigoriev I.V."/>
            <person name="Spatafora J.W."/>
            <person name="Stajich J.E."/>
            <person name="James T.Y."/>
        </authorList>
    </citation>
    <scope>NUCLEOTIDE SEQUENCE</scope>
    <source>
        <strain evidence="5">AG</strain>
    </source>
</reference>
<dbReference type="RefSeq" id="XP_051447975.1">
    <property type="nucleotide sequence ID" value="XM_051586429.1"/>
</dbReference>
<evidence type="ECO:0000256" key="3">
    <source>
        <dbReference type="SAM" id="SignalP"/>
    </source>
</evidence>